<evidence type="ECO:0000313" key="1">
    <source>
        <dbReference type="EMBL" id="SVD53785.1"/>
    </source>
</evidence>
<gene>
    <name evidence="1" type="ORF">METZ01_LOCUS406639</name>
</gene>
<feature type="non-terminal residue" evidence="1">
    <location>
        <position position="1"/>
    </location>
</feature>
<name>A0A382W609_9ZZZZ</name>
<organism evidence="1">
    <name type="scientific">marine metagenome</name>
    <dbReference type="NCBI Taxonomy" id="408172"/>
    <lineage>
        <taxon>unclassified sequences</taxon>
        <taxon>metagenomes</taxon>
        <taxon>ecological metagenomes</taxon>
    </lineage>
</organism>
<proteinExistence type="predicted"/>
<protein>
    <submittedName>
        <fullName evidence="1">Uncharacterized protein</fullName>
    </submittedName>
</protein>
<dbReference type="AlphaFoldDB" id="A0A382W609"/>
<dbReference type="EMBL" id="UINC01157026">
    <property type="protein sequence ID" value="SVD53785.1"/>
    <property type="molecule type" value="Genomic_DNA"/>
</dbReference>
<reference evidence="1" key="1">
    <citation type="submission" date="2018-05" db="EMBL/GenBank/DDBJ databases">
        <authorList>
            <person name="Lanie J.A."/>
            <person name="Ng W.-L."/>
            <person name="Kazmierczak K.M."/>
            <person name="Andrzejewski T.M."/>
            <person name="Davidsen T.M."/>
            <person name="Wayne K.J."/>
            <person name="Tettelin H."/>
            <person name="Glass J.I."/>
            <person name="Rusch D."/>
            <person name="Podicherti R."/>
            <person name="Tsui H.-C.T."/>
            <person name="Winkler M.E."/>
        </authorList>
    </citation>
    <scope>NUCLEOTIDE SEQUENCE</scope>
</reference>
<accession>A0A382W609</accession>
<sequence>KESRKRIADASFSSWSKEWLGRYREAGSIQVTS</sequence>